<gene>
    <name evidence="1" type="ORF">SADUNF_Sadunf11G0050900</name>
</gene>
<dbReference type="GO" id="GO:0030276">
    <property type="term" value="F:clathrin binding"/>
    <property type="evidence" value="ECO:0007669"/>
    <property type="project" value="TreeGrafter"/>
</dbReference>
<dbReference type="PANTHER" id="PTHR23172:SF69">
    <property type="entry name" value="CHAPERONE DNAJ-DOMAIN SUPERFAMILY PROTEIN"/>
    <property type="match status" value="1"/>
</dbReference>
<dbReference type="OrthoDB" id="1717591at2759"/>
<organism evidence="1 2">
    <name type="scientific">Salix dunnii</name>
    <dbReference type="NCBI Taxonomy" id="1413687"/>
    <lineage>
        <taxon>Eukaryota</taxon>
        <taxon>Viridiplantae</taxon>
        <taxon>Streptophyta</taxon>
        <taxon>Embryophyta</taxon>
        <taxon>Tracheophyta</taxon>
        <taxon>Spermatophyta</taxon>
        <taxon>Magnoliopsida</taxon>
        <taxon>eudicotyledons</taxon>
        <taxon>Gunneridae</taxon>
        <taxon>Pentapetalae</taxon>
        <taxon>rosids</taxon>
        <taxon>fabids</taxon>
        <taxon>Malpighiales</taxon>
        <taxon>Salicaceae</taxon>
        <taxon>Saliceae</taxon>
        <taxon>Salix</taxon>
    </lineage>
</organism>
<dbReference type="Gene3D" id="1.10.287.110">
    <property type="entry name" value="DnaJ domain"/>
    <property type="match status" value="1"/>
</dbReference>
<dbReference type="Proteomes" id="UP000657918">
    <property type="component" value="Chromosome 11"/>
</dbReference>
<dbReference type="GO" id="GO:0072583">
    <property type="term" value="P:clathrin-dependent endocytosis"/>
    <property type="evidence" value="ECO:0007669"/>
    <property type="project" value="TreeGrafter"/>
</dbReference>
<dbReference type="GO" id="GO:0031982">
    <property type="term" value="C:vesicle"/>
    <property type="evidence" value="ECO:0007669"/>
    <property type="project" value="TreeGrafter"/>
</dbReference>
<name>A0A835JN74_9ROSI</name>
<dbReference type="PANTHER" id="PTHR23172">
    <property type="entry name" value="AUXILIN/CYCLIN G-ASSOCIATED KINASE-RELATED"/>
    <property type="match status" value="1"/>
</dbReference>
<dbReference type="AlphaFoldDB" id="A0A835JN74"/>
<accession>A0A835JN74</accession>
<evidence type="ECO:0000313" key="2">
    <source>
        <dbReference type="Proteomes" id="UP000657918"/>
    </source>
</evidence>
<protein>
    <recommendedName>
        <fullName evidence="3">J domain-containing protein</fullName>
    </recommendedName>
</protein>
<dbReference type="GO" id="GO:0072318">
    <property type="term" value="P:clathrin coat disassembly"/>
    <property type="evidence" value="ECO:0007669"/>
    <property type="project" value="TreeGrafter"/>
</dbReference>
<dbReference type="InterPro" id="IPR036869">
    <property type="entry name" value="J_dom_sf"/>
</dbReference>
<comment type="caution">
    <text evidence="1">The sequence shown here is derived from an EMBL/GenBank/DDBJ whole genome shotgun (WGS) entry which is preliminary data.</text>
</comment>
<evidence type="ECO:0008006" key="3">
    <source>
        <dbReference type="Google" id="ProtNLM"/>
    </source>
</evidence>
<reference evidence="1 2" key="1">
    <citation type="submission" date="2020-10" db="EMBL/GenBank/DDBJ databases">
        <title>Plant Genome Project.</title>
        <authorList>
            <person name="Zhang R.-G."/>
        </authorList>
    </citation>
    <scope>NUCLEOTIDE SEQUENCE [LARGE SCALE GENOMIC DNA]</scope>
    <source>
        <strain evidence="1">FAFU-HL-1</strain>
        <tissue evidence="1">Leaf</tissue>
    </source>
</reference>
<sequence length="134" mass="15472">MQKGVTCLVLLGIKWMDMGEEELLQKPRREEVDKSEKDMAMELLDEDIRLWSAGKETNIRLLLSTLHHILWPNSGWNAIALSSLMESSQVKKAYQKARLCLHPDKLQQRGDFKPDNFTFPYVIKAYGGILNVRL</sequence>
<proteinExistence type="predicted"/>
<dbReference type="SUPFAM" id="SSF46565">
    <property type="entry name" value="Chaperone J-domain"/>
    <property type="match status" value="1"/>
</dbReference>
<evidence type="ECO:0000313" key="1">
    <source>
        <dbReference type="EMBL" id="KAF9672521.1"/>
    </source>
</evidence>
<dbReference type="GO" id="GO:0005737">
    <property type="term" value="C:cytoplasm"/>
    <property type="evidence" value="ECO:0007669"/>
    <property type="project" value="TreeGrafter"/>
</dbReference>
<dbReference type="EMBL" id="JADGMS010000011">
    <property type="protein sequence ID" value="KAF9672521.1"/>
    <property type="molecule type" value="Genomic_DNA"/>
</dbReference>
<keyword evidence="2" id="KW-1185">Reference proteome</keyword>